<dbReference type="RefSeq" id="WP_093310100.1">
    <property type="nucleotide sequence ID" value="NZ_FOZG01000001.1"/>
</dbReference>
<dbReference type="EMBL" id="FOZG01000001">
    <property type="protein sequence ID" value="SFR79816.1"/>
    <property type="molecule type" value="Genomic_DNA"/>
</dbReference>
<keyword evidence="1" id="KW-0472">Membrane</keyword>
<dbReference type="OrthoDB" id="7474595at2"/>
<name>A0A1I6JLF7_9SPHN</name>
<protein>
    <recommendedName>
        <fullName evidence="4">Phage holin, lambda family</fullName>
    </recommendedName>
</protein>
<accession>A0A1I6JLF7</accession>
<sequence length="114" mass="12224">MSIETLLHDAADAVGKMLGALAPAAFGSLVAQIHERGLAWRDRLLAYVSGILVSYYVGLGLQAWLAFDDFVRQSIGFVIGMIAFKATPRFIAGGADIFATLPDLVKTWLARKGA</sequence>
<organism evidence="2 3">
    <name type="scientific">Sphingomonas jatrophae</name>
    <dbReference type="NCBI Taxonomy" id="1166337"/>
    <lineage>
        <taxon>Bacteria</taxon>
        <taxon>Pseudomonadati</taxon>
        <taxon>Pseudomonadota</taxon>
        <taxon>Alphaproteobacteria</taxon>
        <taxon>Sphingomonadales</taxon>
        <taxon>Sphingomonadaceae</taxon>
        <taxon>Sphingomonas</taxon>
    </lineage>
</organism>
<dbReference type="AlphaFoldDB" id="A0A1I6JLF7"/>
<proteinExistence type="predicted"/>
<dbReference type="Proteomes" id="UP000198824">
    <property type="component" value="Unassembled WGS sequence"/>
</dbReference>
<evidence type="ECO:0000313" key="2">
    <source>
        <dbReference type="EMBL" id="SFR79816.1"/>
    </source>
</evidence>
<gene>
    <name evidence="2" type="ORF">SAMN05192580_0467</name>
</gene>
<keyword evidence="3" id="KW-1185">Reference proteome</keyword>
<evidence type="ECO:0008006" key="4">
    <source>
        <dbReference type="Google" id="ProtNLM"/>
    </source>
</evidence>
<feature type="transmembrane region" description="Helical" evidence="1">
    <location>
        <begin position="44"/>
        <end position="67"/>
    </location>
</feature>
<evidence type="ECO:0000256" key="1">
    <source>
        <dbReference type="SAM" id="Phobius"/>
    </source>
</evidence>
<keyword evidence="1" id="KW-1133">Transmembrane helix</keyword>
<evidence type="ECO:0000313" key="3">
    <source>
        <dbReference type="Proteomes" id="UP000198824"/>
    </source>
</evidence>
<keyword evidence="1" id="KW-0812">Transmembrane</keyword>
<reference evidence="2 3" key="1">
    <citation type="submission" date="2016-10" db="EMBL/GenBank/DDBJ databases">
        <authorList>
            <person name="de Groot N.N."/>
        </authorList>
    </citation>
    <scope>NUCLEOTIDE SEQUENCE [LARGE SCALE GENOMIC DNA]</scope>
    <source>
        <strain evidence="2 3">S5-249</strain>
    </source>
</reference>
<dbReference type="STRING" id="1166337.SAMN05192580_0467"/>